<feature type="domain" description="Methionyl/Valyl/Leucyl/Isoleucyl-tRNA synthetase anticodon-binding" evidence="10">
    <location>
        <begin position="29"/>
        <end position="175"/>
    </location>
</feature>
<evidence type="ECO:0000259" key="10">
    <source>
        <dbReference type="Pfam" id="PF08264"/>
    </source>
</evidence>
<dbReference type="EC" id="6.1.1.9" evidence="1"/>
<evidence type="ECO:0000313" key="11">
    <source>
        <dbReference type="EMBL" id="KAH9309417.1"/>
    </source>
</evidence>
<name>A0AA38FS63_TAXCH</name>
<evidence type="ECO:0000256" key="9">
    <source>
        <dbReference type="SAM" id="MobiDB-lite"/>
    </source>
</evidence>
<gene>
    <name evidence="11" type="ORF">KI387_037328</name>
</gene>
<dbReference type="InterPro" id="IPR033705">
    <property type="entry name" value="Anticodon_Ia_Val"/>
</dbReference>
<evidence type="ECO:0000256" key="6">
    <source>
        <dbReference type="ARBA" id="ARBA00023146"/>
    </source>
</evidence>
<keyword evidence="6" id="KW-0030">Aminoacyl-tRNA synthetase</keyword>
<keyword evidence="5" id="KW-0648">Protein biosynthesis</keyword>
<evidence type="ECO:0000256" key="4">
    <source>
        <dbReference type="ARBA" id="ARBA00022840"/>
    </source>
</evidence>
<dbReference type="PANTHER" id="PTHR11946:SF93">
    <property type="entry name" value="VALINE--TRNA LIGASE, CHLOROPLASTIC_MITOCHONDRIAL 2"/>
    <property type="match status" value="1"/>
</dbReference>
<feature type="compositionally biased region" description="Basic and acidic residues" evidence="9">
    <location>
        <begin position="414"/>
        <end position="427"/>
    </location>
</feature>
<sequence>MAYELDLPKNGKIHNFDVEDSISNLCLSEQWVVTKLHELIDSVTSSYERFYYGEVGRAIYDFFWSEFADWYIECSKTRFIRKEDTSTIVCAQAVLLYVFENILKLLHPFMPYVTEELWQALPARNSALIVAEWPKILLPRDAKAVEKFENLQALIRAIRNARAEYSVEPAQRISATIVAAPEIQDYICKEKTVLAALSRLDIENLHFTHIPPEHAKLAVHLIVREGLEAYLPITDMIDVSTEIKRVSKRLAKLQSEYDAHTKSLTSPNKCADRPKSLQAAQGAIGTSGTKVRGGREKPIRRKERKNWLTAERDACGTSGPKRREPAEPGEKGSDSPKQNGTSGTNGREPTGSPEINTRSTEQNGTKGRAGRGSPKKPKANKIAPRVIGQMRDKEAHFGRIGGFCPKRFGTSGTKRREGRERAGRPAD</sequence>
<keyword evidence="12" id="KW-1185">Reference proteome</keyword>
<dbReference type="Gene3D" id="1.10.730.10">
    <property type="entry name" value="Isoleucyl-tRNA Synthetase, Domain 1"/>
    <property type="match status" value="1"/>
</dbReference>
<dbReference type="AlphaFoldDB" id="A0AA38FS63"/>
<feature type="compositionally biased region" description="Basic and acidic residues" evidence="9">
    <location>
        <begin position="321"/>
        <end position="334"/>
    </location>
</feature>
<evidence type="ECO:0000256" key="3">
    <source>
        <dbReference type="ARBA" id="ARBA00022741"/>
    </source>
</evidence>
<accession>A0AA38FS63</accession>
<dbReference type="GO" id="GO:0006438">
    <property type="term" value="P:valyl-tRNA aminoacylation"/>
    <property type="evidence" value="ECO:0007669"/>
    <property type="project" value="InterPro"/>
</dbReference>
<dbReference type="CDD" id="cd07962">
    <property type="entry name" value="Anticodon_Ia_Val"/>
    <property type="match status" value="1"/>
</dbReference>
<dbReference type="SUPFAM" id="SSF47323">
    <property type="entry name" value="Anticodon-binding domain of a subclass of class I aminoacyl-tRNA synthetases"/>
    <property type="match status" value="1"/>
</dbReference>
<dbReference type="GO" id="GO:0005524">
    <property type="term" value="F:ATP binding"/>
    <property type="evidence" value="ECO:0007669"/>
    <property type="project" value="UniProtKB-KW"/>
</dbReference>
<organism evidence="11 12">
    <name type="scientific">Taxus chinensis</name>
    <name type="common">Chinese yew</name>
    <name type="synonym">Taxus wallichiana var. chinensis</name>
    <dbReference type="NCBI Taxonomy" id="29808"/>
    <lineage>
        <taxon>Eukaryota</taxon>
        <taxon>Viridiplantae</taxon>
        <taxon>Streptophyta</taxon>
        <taxon>Embryophyta</taxon>
        <taxon>Tracheophyta</taxon>
        <taxon>Spermatophyta</taxon>
        <taxon>Pinopsida</taxon>
        <taxon>Pinidae</taxon>
        <taxon>Conifers II</taxon>
        <taxon>Cupressales</taxon>
        <taxon>Taxaceae</taxon>
        <taxon>Taxus</taxon>
    </lineage>
</organism>
<evidence type="ECO:0000256" key="2">
    <source>
        <dbReference type="ARBA" id="ARBA00022598"/>
    </source>
</evidence>
<feature type="compositionally biased region" description="Polar residues" evidence="9">
    <location>
        <begin position="335"/>
        <end position="365"/>
    </location>
</feature>
<dbReference type="EMBL" id="JAHRHJ020000007">
    <property type="protein sequence ID" value="KAH9309417.1"/>
    <property type="molecule type" value="Genomic_DNA"/>
</dbReference>
<dbReference type="PANTHER" id="PTHR11946">
    <property type="entry name" value="VALYL-TRNA SYNTHETASES"/>
    <property type="match status" value="1"/>
</dbReference>
<dbReference type="GO" id="GO:0005829">
    <property type="term" value="C:cytosol"/>
    <property type="evidence" value="ECO:0007669"/>
    <property type="project" value="TreeGrafter"/>
</dbReference>
<reference evidence="11 12" key="1">
    <citation type="journal article" date="2021" name="Nat. Plants">
        <title>The Taxus genome provides insights into paclitaxel biosynthesis.</title>
        <authorList>
            <person name="Xiong X."/>
            <person name="Gou J."/>
            <person name="Liao Q."/>
            <person name="Li Y."/>
            <person name="Zhou Q."/>
            <person name="Bi G."/>
            <person name="Li C."/>
            <person name="Du R."/>
            <person name="Wang X."/>
            <person name="Sun T."/>
            <person name="Guo L."/>
            <person name="Liang H."/>
            <person name="Lu P."/>
            <person name="Wu Y."/>
            <person name="Zhang Z."/>
            <person name="Ro D.K."/>
            <person name="Shang Y."/>
            <person name="Huang S."/>
            <person name="Yan J."/>
        </authorList>
    </citation>
    <scope>NUCLEOTIDE SEQUENCE [LARGE SCALE GENOMIC DNA]</scope>
    <source>
        <strain evidence="11">Ta-2019</strain>
    </source>
</reference>
<evidence type="ECO:0000256" key="1">
    <source>
        <dbReference type="ARBA" id="ARBA00013169"/>
    </source>
</evidence>
<keyword evidence="4" id="KW-0067">ATP-binding</keyword>
<dbReference type="Proteomes" id="UP000824469">
    <property type="component" value="Unassembled WGS sequence"/>
</dbReference>
<dbReference type="GO" id="GO:0004832">
    <property type="term" value="F:valine-tRNA ligase activity"/>
    <property type="evidence" value="ECO:0007669"/>
    <property type="project" value="UniProtKB-EC"/>
</dbReference>
<keyword evidence="3" id="KW-0547">Nucleotide-binding</keyword>
<comment type="catalytic activity">
    <reaction evidence="8">
        <text>tRNA(Val) + L-valine + ATP = L-valyl-tRNA(Val) + AMP + diphosphate</text>
        <dbReference type="Rhea" id="RHEA:10704"/>
        <dbReference type="Rhea" id="RHEA-COMP:9672"/>
        <dbReference type="Rhea" id="RHEA-COMP:9708"/>
        <dbReference type="ChEBI" id="CHEBI:30616"/>
        <dbReference type="ChEBI" id="CHEBI:33019"/>
        <dbReference type="ChEBI" id="CHEBI:57762"/>
        <dbReference type="ChEBI" id="CHEBI:78442"/>
        <dbReference type="ChEBI" id="CHEBI:78537"/>
        <dbReference type="ChEBI" id="CHEBI:456215"/>
        <dbReference type="EC" id="6.1.1.9"/>
    </reaction>
</comment>
<feature type="region of interest" description="Disordered" evidence="9">
    <location>
        <begin position="257"/>
        <end position="427"/>
    </location>
</feature>
<evidence type="ECO:0000256" key="5">
    <source>
        <dbReference type="ARBA" id="ARBA00022917"/>
    </source>
</evidence>
<keyword evidence="2" id="KW-0436">Ligase</keyword>
<evidence type="ECO:0000256" key="8">
    <source>
        <dbReference type="ARBA" id="ARBA00047552"/>
    </source>
</evidence>
<dbReference type="InterPro" id="IPR013155">
    <property type="entry name" value="M/V/L/I-tRNA-synth_anticd-bd"/>
</dbReference>
<evidence type="ECO:0000313" key="12">
    <source>
        <dbReference type="Proteomes" id="UP000824469"/>
    </source>
</evidence>
<dbReference type="InterPro" id="IPR009080">
    <property type="entry name" value="tRNAsynth_Ia_anticodon-bd"/>
</dbReference>
<evidence type="ECO:0000256" key="7">
    <source>
        <dbReference type="ARBA" id="ARBA00029936"/>
    </source>
</evidence>
<comment type="caution">
    <text evidence="11">The sequence shown here is derived from an EMBL/GenBank/DDBJ whole genome shotgun (WGS) entry which is preliminary data.</text>
</comment>
<protein>
    <recommendedName>
        <fullName evidence="1">valine--tRNA ligase</fullName>
        <ecNumber evidence="1">6.1.1.9</ecNumber>
    </recommendedName>
    <alternativeName>
        <fullName evidence="7">Valyl-tRNA synthetase</fullName>
    </alternativeName>
</protein>
<proteinExistence type="predicted"/>
<dbReference type="InterPro" id="IPR002303">
    <property type="entry name" value="Valyl-tRNA_ligase"/>
</dbReference>
<dbReference type="Pfam" id="PF08264">
    <property type="entry name" value="Anticodon_1"/>
    <property type="match status" value="1"/>
</dbReference>